<dbReference type="InterPro" id="IPR029055">
    <property type="entry name" value="Ntn_hydrolases_N"/>
</dbReference>
<accession>A0A2X3H3M8</accession>
<sequence>MTYCVAMCLADGLVFASDSRTNAGVDHIATFKKLHVFHQEGNGCWCCNPPAIWPPPRA</sequence>
<organism evidence="1 2">
    <name type="scientific">Klebsiella pneumoniae</name>
    <dbReference type="NCBI Taxonomy" id="573"/>
    <lineage>
        <taxon>Bacteria</taxon>
        <taxon>Pseudomonadati</taxon>
        <taxon>Pseudomonadota</taxon>
        <taxon>Gammaproteobacteria</taxon>
        <taxon>Enterobacterales</taxon>
        <taxon>Enterobacteriaceae</taxon>
        <taxon>Klebsiella/Raoultella group</taxon>
        <taxon>Klebsiella</taxon>
        <taxon>Klebsiella pneumoniae complex</taxon>
    </lineage>
</organism>
<protein>
    <submittedName>
        <fullName evidence="1">Putative proteasome-type protease</fullName>
    </submittedName>
</protein>
<proteinExistence type="predicted"/>
<evidence type="ECO:0000313" key="1">
    <source>
        <dbReference type="EMBL" id="SQC42420.1"/>
    </source>
</evidence>
<dbReference type="GO" id="GO:0008233">
    <property type="term" value="F:peptidase activity"/>
    <property type="evidence" value="ECO:0007669"/>
    <property type="project" value="UniProtKB-KW"/>
</dbReference>
<name>A0A2X3H3M8_KLEPN</name>
<dbReference type="GO" id="GO:0006508">
    <property type="term" value="P:proteolysis"/>
    <property type="evidence" value="ECO:0007669"/>
    <property type="project" value="UniProtKB-KW"/>
</dbReference>
<keyword evidence="1" id="KW-0378">Hydrolase</keyword>
<dbReference type="EMBL" id="UAWN01000018">
    <property type="protein sequence ID" value="SQC42420.1"/>
    <property type="molecule type" value="Genomic_DNA"/>
</dbReference>
<dbReference type="AlphaFoldDB" id="A0A2X3H3M8"/>
<gene>
    <name evidence="1" type="ORF">NCTC9128_07850</name>
</gene>
<dbReference type="GO" id="GO:0000502">
    <property type="term" value="C:proteasome complex"/>
    <property type="evidence" value="ECO:0007669"/>
    <property type="project" value="UniProtKB-KW"/>
</dbReference>
<dbReference type="Proteomes" id="UP000251088">
    <property type="component" value="Unassembled WGS sequence"/>
</dbReference>
<reference evidence="1 2" key="1">
    <citation type="submission" date="2018-06" db="EMBL/GenBank/DDBJ databases">
        <authorList>
            <consortium name="Pathogen Informatics"/>
            <person name="Doyle S."/>
        </authorList>
    </citation>
    <scope>NUCLEOTIDE SEQUENCE [LARGE SCALE GENOMIC DNA]</scope>
    <source>
        <strain evidence="1 2">NCTC9128</strain>
    </source>
</reference>
<evidence type="ECO:0000313" key="2">
    <source>
        <dbReference type="Proteomes" id="UP000251088"/>
    </source>
</evidence>
<dbReference type="SUPFAM" id="SSF56235">
    <property type="entry name" value="N-terminal nucleophile aminohydrolases (Ntn hydrolases)"/>
    <property type="match status" value="1"/>
</dbReference>
<keyword evidence="1" id="KW-0647">Proteasome</keyword>
<keyword evidence="1" id="KW-0645">Protease</keyword>